<reference evidence="3 4" key="2">
    <citation type="journal article" date="2018" name="PLoS ONE">
        <title>The draft genome of Kipferlia bialata reveals reductive genome evolution in fornicate parasites.</title>
        <authorList>
            <person name="Tanifuji G."/>
            <person name="Takabayashi S."/>
            <person name="Kume K."/>
            <person name="Takagi M."/>
            <person name="Nakayama T."/>
            <person name="Kamikawa R."/>
            <person name="Inagaki Y."/>
            <person name="Hashimoto T."/>
        </authorList>
    </citation>
    <scope>NUCLEOTIDE SEQUENCE [LARGE SCALE GENOMIC DNA]</scope>
    <source>
        <strain evidence="3">NY0173</strain>
    </source>
</reference>
<feature type="non-terminal residue" evidence="3">
    <location>
        <position position="1"/>
    </location>
</feature>
<dbReference type="EMBL" id="BDIP01000849">
    <property type="protein sequence ID" value="GIQ82889.1"/>
    <property type="molecule type" value="Genomic_DNA"/>
</dbReference>
<reference evidence="3" key="1">
    <citation type="submission" date="2016-10" db="EMBL/GenBank/DDBJ databases">
        <authorList>
            <person name="Tanifuji G."/>
            <person name="Kume K."/>
            <person name="Nakayama T."/>
            <person name="Takabayashi S."/>
            <person name="Hashimoto T."/>
        </authorList>
    </citation>
    <scope>NUCLEOTIDE SEQUENCE</scope>
    <source>
        <strain evidence="3">NY0173</strain>
    </source>
</reference>
<gene>
    <name evidence="2" type="ORF">KIPB_004111</name>
    <name evidence="3" type="ORF">KIPB_004115</name>
</gene>
<evidence type="ECO:0000313" key="3">
    <source>
        <dbReference type="EMBL" id="GIQ82893.1"/>
    </source>
</evidence>
<sequence>AMSTPSDYVHRVSLAPLAALDSVRQGAVASCPDLCTAAAHTLRSAANSTLSAERACLATVSLAQAAAMPSSGLPPPETLVSPAELYRMASASLTPGAVSGSGPLPPLAMPLCCGVAAAMEASLAIGRGVGVGSPAPVAAVEGSEWSHEVEGAGHGSDKLSTYTTSAMHRLLRGAVLPGACRQRGREREGGRDRVTLHTHCYAAASDVLRNTLIAAAAGVSSTYHASRDADTDTDTDAQGGCLPRGEALLRGAGSGGSGATERGVASLRQGLLDPFMPVLSPSSERERDYEAACLDELLRVSPYSSGHQGEGVSGGVSTRAVLAGLRFLLRTQGGGEGEAERDLRGVVHMVLSMHAQSDECPHLDQTMGHLGLQ</sequence>
<evidence type="ECO:0000256" key="1">
    <source>
        <dbReference type="SAM" id="MobiDB-lite"/>
    </source>
</evidence>
<evidence type="ECO:0000313" key="4">
    <source>
        <dbReference type="Proteomes" id="UP000265618"/>
    </source>
</evidence>
<comment type="caution">
    <text evidence="3">The sequence shown here is derived from an EMBL/GenBank/DDBJ whole genome shotgun (WGS) entry which is preliminary data.</text>
</comment>
<organism evidence="3 4">
    <name type="scientific">Kipferlia bialata</name>
    <dbReference type="NCBI Taxonomy" id="797122"/>
    <lineage>
        <taxon>Eukaryota</taxon>
        <taxon>Metamonada</taxon>
        <taxon>Carpediemonas-like organisms</taxon>
        <taxon>Kipferlia</taxon>
    </lineage>
</organism>
<evidence type="ECO:0000313" key="2">
    <source>
        <dbReference type="EMBL" id="GIQ82889.1"/>
    </source>
</evidence>
<name>A0A9K3CTC9_9EUKA</name>
<feature type="region of interest" description="Disordered" evidence="1">
    <location>
        <begin position="223"/>
        <end position="262"/>
    </location>
</feature>
<proteinExistence type="predicted"/>
<protein>
    <submittedName>
        <fullName evidence="3">Uncharacterized protein</fullName>
    </submittedName>
</protein>
<keyword evidence="4" id="KW-1185">Reference proteome</keyword>
<accession>A0A9K3CTC9</accession>
<dbReference type="AlphaFoldDB" id="A0A9K3CTC9"/>
<dbReference type="EMBL" id="BDIP01000850">
    <property type="protein sequence ID" value="GIQ82893.1"/>
    <property type="molecule type" value="Genomic_DNA"/>
</dbReference>
<dbReference type="Proteomes" id="UP000265618">
    <property type="component" value="Unassembled WGS sequence"/>
</dbReference>